<dbReference type="PATRIC" id="fig|1231190.3.peg.2271"/>
<dbReference type="InterPro" id="IPR036890">
    <property type="entry name" value="HATPase_C_sf"/>
</dbReference>
<dbReference type="Gene3D" id="1.10.287.130">
    <property type="match status" value="1"/>
</dbReference>
<proteinExistence type="predicted"/>
<keyword evidence="10 13" id="KW-1133">Transmembrane helix</keyword>
<organism evidence="16 17">
    <name type="scientific">Nitratireductor indicus C115</name>
    <dbReference type="NCBI Taxonomy" id="1231190"/>
    <lineage>
        <taxon>Bacteria</taxon>
        <taxon>Pseudomonadati</taxon>
        <taxon>Pseudomonadota</taxon>
        <taxon>Alphaproteobacteria</taxon>
        <taxon>Hyphomicrobiales</taxon>
        <taxon>Phyllobacteriaceae</taxon>
        <taxon>Nitratireductor</taxon>
    </lineage>
</organism>
<keyword evidence="9" id="KW-0067">ATP-binding</keyword>
<protein>
    <recommendedName>
        <fullName evidence="3">histidine kinase</fullName>
        <ecNumber evidence="3">2.7.13.3</ecNumber>
    </recommendedName>
</protein>
<dbReference type="InterPro" id="IPR013727">
    <property type="entry name" value="2CSK_N"/>
</dbReference>
<dbReference type="SMART" id="SM00388">
    <property type="entry name" value="HisKA"/>
    <property type="match status" value="1"/>
</dbReference>
<dbReference type="EC" id="2.7.13.3" evidence="3"/>
<keyword evidence="11" id="KW-0902">Two-component regulatory system</keyword>
<dbReference type="GO" id="GO:0000155">
    <property type="term" value="F:phosphorelay sensor kinase activity"/>
    <property type="evidence" value="ECO:0007669"/>
    <property type="project" value="InterPro"/>
</dbReference>
<feature type="domain" description="HAMP" evidence="15">
    <location>
        <begin position="176"/>
        <end position="228"/>
    </location>
</feature>
<dbReference type="CDD" id="cd00082">
    <property type="entry name" value="HisKA"/>
    <property type="match status" value="1"/>
</dbReference>
<evidence type="ECO:0000256" key="6">
    <source>
        <dbReference type="ARBA" id="ARBA00022692"/>
    </source>
</evidence>
<dbReference type="InterPro" id="IPR003661">
    <property type="entry name" value="HisK_dim/P_dom"/>
</dbReference>
<keyword evidence="4" id="KW-0597">Phosphoprotein</keyword>
<dbReference type="CDD" id="cd00075">
    <property type="entry name" value="HATPase"/>
    <property type="match status" value="1"/>
</dbReference>
<feature type="transmembrane region" description="Helical" evidence="13">
    <location>
        <begin position="152"/>
        <end position="175"/>
    </location>
</feature>
<dbReference type="SMART" id="SM00387">
    <property type="entry name" value="HATPase_c"/>
    <property type="match status" value="1"/>
</dbReference>
<dbReference type="GO" id="GO:0005524">
    <property type="term" value="F:ATP binding"/>
    <property type="evidence" value="ECO:0007669"/>
    <property type="project" value="UniProtKB-KW"/>
</dbReference>
<dbReference type="GO" id="GO:0005886">
    <property type="term" value="C:plasma membrane"/>
    <property type="evidence" value="ECO:0007669"/>
    <property type="project" value="TreeGrafter"/>
</dbReference>
<comment type="catalytic activity">
    <reaction evidence="1">
        <text>ATP + protein L-histidine = ADP + protein N-phospho-L-histidine.</text>
        <dbReference type="EC" id="2.7.13.3"/>
    </reaction>
</comment>
<sequence length="452" mass="48818">MKSIRGRLFLILMITTGLVWLSAIGWIYLSTQAKVEKVLDARLVEAARMVSSLVASQGMDPAKAAEFHVAIAEPHPLYDRQLSCQIWAFDGTLVGRSSGAPGTPLTETDEGFSETRVHGETWRVYAVADAERGMRVMVGDNLSVRDRLVADVIRGLALPAIVALLALSGLIWFSVGRGLAPLNAMARALANRPASDLSPLTQTGSPSEIRPMVDALNGLFARVGALRQRERDFTAFAAHELKTPIAGLRTQAQIALGAGEGDVRGNALEQIVVGVDRTSRLIRQLTDLTNAENGDEAGQGETVNPGQMLELLADDIRRHKTGSVAISIAPELHETTLAADPFLFSLAARNLLENAAMHSTQGGRVRCTLHRQDDSATVMFEDDGPGIPDDELSKVRDRFFRGRNKTPMGSGLGLAIAELAMKRMGGALHIANRDEGGLRTEMEFRLSVKNDT</sequence>
<accession>K2NXF0</accession>
<evidence type="ECO:0000256" key="3">
    <source>
        <dbReference type="ARBA" id="ARBA00012438"/>
    </source>
</evidence>
<dbReference type="InterPro" id="IPR005467">
    <property type="entry name" value="His_kinase_dom"/>
</dbReference>
<evidence type="ECO:0000256" key="9">
    <source>
        <dbReference type="ARBA" id="ARBA00022840"/>
    </source>
</evidence>
<dbReference type="SUPFAM" id="SSF47384">
    <property type="entry name" value="Homodimeric domain of signal transducing histidine kinase"/>
    <property type="match status" value="1"/>
</dbReference>
<dbReference type="EMBL" id="AMSI01000006">
    <property type="protein sequence ID" value="EKF42564.1"/>
    <property type="molecule type" value="Genomic_DNA"/>
</dbReference>
<dbReference type="Pfam" id="PF08521">
    <property type="entry name" value="2CSK_N"/>
    <property type="match status" value="1"/>
</dbReference>
<evidence type="ECO:0000259" key="14">
    <source>
        <dbReference type="PROSITE" id="PS50109"/>
    </source>
</evidence>
<evidence type="ECO:0000259" key="15">
    <source>
        <dbReference type="PROSITE" id="PS50885"/>
    </source>
</evidence>
<name>K2NXF0_9HYPH</name>
<dbReference type="Pfam" id="PF00512">
    <property type="entry name" value="HisKA"/>
    <property type="match status" value="1"/>
</dbReference>
<dbReference type="InterPro" id="IPR003594">
    <property type="entry name" value="HATPase_dom"/>
</dbReference>
<dbReference type="AlphaFoldDB" id="K2NXF0"/>
<dbReference type="SUPFAM" id="SSF55874">
    <property type="entry name" value="ATPase domain of HSP90 chaperone/DNA topoisomerase II/histidine kinase"/>
    <property type="match status" value="1"/>
</dbReference>
<feature type="domain" description="Histidine kinase" evidence="14">
    <location>
        <begin position="236"/>
        <end position="448"/>
    </location>
</feature>
<keyword evidence="6 13" id="KW-0812">Transmembrane</keyword>
<dbReference type="PROSITE" id="PS50109">
    <property type="entry name" value="HIS_KIN"/>
    <property type="match status" value="1"/>
</dbReference>
<comment type="subcellular location">
    <subcellularLocation>
        <location evidence="2">Membrane</location>
        <topology evidence="2">Multi-pass membrane protein</topology>
    </subcellularLocation>
</comment>
<evidence type="ECO:0000256" key="5">
    <source>
        <dbReference type="ARBA" id="ARBA00022679"/>
    </source>
</evidence>
<dbReference type="STRING" id="721133.SAMN05216176_106211"/>
<evidence type="ECO:0000256" key="2">
    <source>
        <dbReference type="ARBA" id="ARBA00004141"/>
    </source>
</evidence>
<gene>
    <name evidence="16" type="ORF">NA8A_10893</name>
</gene>
<keyword evidence="17" id="KW-1185">Reference proteome</keyword>
<dbReference type="InterPro" id="IPR036097">
    <property type="entry name" value="HisK_dim/P_sf"/>
</dbReference>
<dbReference type="PROSITE" id="PS50885">
    <property type="entry name" value="HAMP"/>
    <property type="match status" value="1"/>
</dbReference>
<dbReference type="InterPro" id="IPR003660">
    <property type="entry name" value="HAMP_dom"/>
</dbReference>
<evidence type="ECO:0000256" key="4">
    <source>
        <dbReference type="ARBA" id="ARBA00022553"/>
    </source>
</evidence>
<evidence type="ECO:0000256" key="10">
    <source>
        <dbReference type="ARBA" id="ARBA00022989"/>
    </source>
</evidence>
<dbReference type="Proteomes" id="UP000007374">
    <property type="component" value="Unassembled WGS sequence"/>
</dbReference>
<dbReference type="PANTHER" id="PTHR45436:SF14">
    <property type="entry name" value="SENSOR PROTEIN QSEC"/>
    <property type="match status" value="1"/>
</dbReference>
<dbReference type="Pfam" id="PF02518">
    <property type="entry name" value="HATPase_c"/>
    <property type="match status" value="1"/>
</dbReference>
<keyword evidence="12 13" id="KW-0472">Membrane</keyword>
<dbReference type="eggNOG" id="COG2205">
    <property type="taxonomic scope" value="Bacteria"/>
</dbReference>
<keyword evidence="7" id="KW-0547">Nucleotide-binding</keyword>
<comment type="caution">
    <text evidence="16">The sequence shown here is derived from an EMBL/GenBank/DDBJ whole genome shotgun (WGS) entry which is preliminary data.</text>
</comment>
<evidence type="ECO:0000256" key="1">
    <source>
        <dbReference type="ARBA" id="ARBA00000085"/>
    </source>
</evidence>
<evidence type="ECO:0000256" key="11">
    <source>
        <dbReference type="ARBA" id="ARBA00023012"/>
    </source>
</evidence>
<evidence type="ECO:0000313" key="17">
    <source>
        <dbReference type="Proteomes" id="UP000007374"/>
    </source>
</evidence>
<dbReference type="RefSeq" id="WP_009756567.1">
    <property type="nucleotide sequence ID" value="NZ_AMSI01000006.1"/>
</dbReference>
<dbReference type="PRINTS" id="PR00344">
    <property type="entry name" value="BCTRLSENSOR"/>
</dbReference>
<dbReference type="InterPro" id="IPR004358">
    <property type="entry name" value="Sig_transdc_His_kin-like_C"/>
</dbReference>
<keyword evidence="8 16" id="KW-0418">Kinase</keyword>
<dbReference type="PANTHER" id="PTHR45436">
    <property type="entry name" value="SENSOR HISTIDINE KINASE YKOH"/>
    <property type="match status" value="1"/>
</dbReference>
<feature type="transmembrane region" description="Helical" evidence="13">
    <location>
        <begin position="7"/>
        <end position="29"/>
    </location>
</feature>
<dbReference type="OrthoDB" id="9809766at2"/>
<reference evidence="16 17" key="1">
    <citation type="journal article" date="2012" name="J. Bacteriol.">
        <title>Genome Sequence of Nitratireductor indicus Type Strain C115.</title>
        <authorList>
            <person name="Lai Q."/>
            <person name="Li G."/>
            <person name="Yu Z."/>
            <person name="Shao Z."/>
        </authorList>
    </citation>
    <scope>NUCLEOTIDE SEQUENCE [LARGE SCALE GENOMIC DNA]</scope>
    <source>
        <strain evidence="16 17">C115</strain>
    </source>
</reference>
<dbReference type="InterPro" id="IPR050428">
    <property type="entry name" value="TCS_sensor_his_kinase"/>
</dbReference>
<dbReference type="Gene3D" id="3.30.565.10">
    <property type="entry name" value="Histidine kinase-like ATPase, C-terminal domain"/>
    <property type="match status" value="1"/>
</dbReference>
<evidence type="ECO:0000256" key="13">
    <source>
        <dbReference type="SAM" id="Phobius"/>
    </source>
</evidence>
<evidence type="ECO:0000313" key="16">
    <source>
        <dbReference type="EMBL" id="EKF42564.1"/>
    </source>
</evidence>
<evidence type="ECO:0000256" key="8">
    <source>
        <dbReference type="ARBA" id="ARBA00022777"/>
    </source>
</evidence>
<keyword evidence="5" id="KW-0808">Transferase</keyword>
<evidence type="ECO:0000256" key="12">
    <source>
        <dbReference type="ARBA" id="ARBA00023136"/>
    </source>
</evidence>
<evidence type="ECO:0000256" key="7">
    <source>
        <dbReference type="ARBA" id="ARBA00022741"/>
    </source>
</evidence>